<dbReference type="Proteomes" id="UP000052982">
    <property type="component" value="Unassembled WGS sequence"/>
</dbReference>
<feature type="compositionally biased region" description="Basic and acidic residues" evidence="1">
    <location>
        <begin position="1"/>
        <end position="12"/>
    </location>
</feature>
<dbReference type="EMBL" id="LMWW01000032">
    <property type="protein sequence ID" value="KUN82277.1"/>
    <property type="molecule type" value="Genomic_DNA"/>
</dbReference>
<evidence type="ECO:0000313" key="3">
    <source>
        <dbReference type="Proteomes" id="UP000052982"/>
    </source>
</evidence>
<proteinExistence type="predicted"/>
<sequence>MHVVRHDGELRRQGAARGGQPALGADRGLGGAGRTGGEVEQETVGGAGPGRIRAGARVGREESLVLLRVGHQDTDSGEVEPGEQREVDPLGDQQSALGVQDVPGQLGAPAGGIDPGDRRTGERGGGQPQRELRGVVQQHPEMRCGARGQQLGEERGPGGGAGRDLVMAEHRVLAPQSRPVVVPAVRYECGDGLHGGAR</sequence>
<accession>A0A101SY31</accession>
<dbReference type="AlphaFoldDB" id="A0A101SY31"/>
<protein>
    <submittedName>
        <fullName evidence="2">Uncharacterized protein</fullName>
    </submittedName>
</protein>
<comment type="caution">
    <text evidence="2">The sequence shown here is derived from an EMBL/GenBank/DDBJ whole genome shotgun (WGS) entry which is preliminary data.</text>
</comment>
<feature type="compositionally biased region" description="Gly residues" evidence="1">
    <location>
        <begin position="27"/>
        <end position="36"/>
    </location>
</feature>
<gene>
    <name evidence="2" type="ORF">AQJ64_19500</name>
</gene>
<evidence type="ECO:0000313" key="2">
    <source>
        <dbReference type="EMBL" id="KUN82277.1"/>
    </source>
</evidence>
<keyword evidence="3" id="KW-1185">Reference proteome</keyword>
<organism evidence="2 3">
    <name type="scientific">Streptomyces griseoruber</name>
    <dbReference type="NCBI Taxonomy" id="1943"/>
    <lineage>
        <taxon>Bacteria</taxon>
        <taxon>Bacillati</taxon>
        <taxon>Actinomycetota</taxon>
        <taxon>Actinomycetes</taxon>
        <taxon>Kitasatosporales</taxon>
        <taxon>Streptomycetaceae</taxon>
        <taxon>Streptomyces</taxon>
    </lineage>
</organism>
<feature type="region of interest" description="Disordered" evidence="1">
    <location>
        <begin position="1"/>
        <end position="163"/>
    </location>
</feature>
<reference evidence="2 3" key="1">
    <citation type="submission" date="2015-10" db="EMBL/GenBank/DDBJ databases">
        <title>Draft genome sequence of Streptomyces griseoruber DSM 40281, type strain for the species Streptomyces griseoruber.</title>
        <authorList>
            <person name="Ruckert C."/>
            <person name="Winkler A."/>
            <person name="Kalinowski J."/>
            <person name="Kampfer P."/>
            <person name="Glaeser S."/>
        </authorList>
    </citation>
    <scope>NUCLEOTIDE SEQUENCE [LARGE SCALE GENOMIC DNA]</scope>
    <source>
        <strain evidence="2 3">DSM 40281</strain>
    </source>
</reference>
<name>A0A101SY31_9ACTN</name>
<dbReference type="STRING" id="1943.AQJ64_19500"/>
<evidence type="ECO:0000256" key="1">
    <source>
        <dbReference type="SAM" id="MobiDB-lite"/>
    </source>
</evidence>